<gene>
    <name evidence="4" type="ORF">E5352_10205</name>
</gene>
<dbReference type="InterPro" id="IPR011990">
    <property type="entry name" value="TPR-like_helical_dom_sf"/>
</dbReference>
<dbReference type="PROSITE" id="PS50005">
    <property type="entry name" value="TPR"/>
    <property type="match status" value="1"/>
</dbReference>
<feature type="chain" id="PRO_5021028574" evidence="3">
    <location>
        <begin position="20"/>
        <end position="287"/>
    </location>
</feature>
<organism evidence="4 5">
    <name type="scientific">Stenotrophomonas maltophilia</name>
    <name type="common">Pseudomonas maltophilia</name>
    <name type="synonym">Xanthomonas maltophilia</name>
    <dbReference type="NCBI Taxonomy" id="40324"/>
    <lineage>
        <taxon>Bacteria</taxon>
        <taxon>Pseudomonadati</taxon>
        <taxon>Pseudomonadota</taxon>
        <taxon>Gammaproteobacteria</taxon>
        <taxon>Lysobacterales</taxon>
        <taxon>Lysobacteraceae</taxon>
        <taxon>Stenotrophomonas</taxon>
        <taxon>Stenotrophomonas maltophilia group</taxon>
    </lineage>
</organism>
<dbReference type="Proteomes" id="UP000306631">
    <property type="component" value="Unassembled WGS sequence"/>
</dbReference>
<proteinExistence type="predicted"/>
<sequence length="287" mass="30453">MLPRLGTVVLLATLCAACASTRPASYRQDPIAQASPEVPPQEDRVLYLDLIAKMQKQGAFYASLAHVDAYRQRYGDNPALRRLHADALRETGQRDAALAAYTGLTTGPQAAAAWHGIGLIAARSDDDARAETALARAVQLQPLNTDYLGDLGFARLRAGHWDQAQAPLAMAAELAPGNVKANANLAVWALLSGQHGTAERIIRDARLPDGAREEIQRLAQQLRQRAASRTAAAAAPARVAPAIAPARERSTRLAGDASRPSASGDARLAPSMLERFSATDTTTGTTP</sequence>
<reference evidence="4 5" key="1">
    <citation type="submission" date="2019-04" db="EMBL/GenBank/DDBJ databases">
        <title>Microbes associate with the intestines of laboratory mice.</title>
        <authorList>
            <person name="Navarre W."/>
            <person name="Wong E."/>
            <person name="Huang K."/>
            <person name="Tropini C."/>
            <person name="Ng K."/>
            <person name="Yu B."/>
        </authorList>
    </citation>
    <scope>NUCLEOTIDE SEQUENCE [LARGE SCALE GENOMIC DNA]</scope>
    <source>
        <strain evidence="4 5">NM62_B4-13</strain>
    </source>
</reference>
<dbReference type="InterPro" id="IPR019734">
    <property type="entry name" value="TPR_rpt"/>
</dbReference>
<feature type="signal peptide" evidence="3">
    <location>
        <begin position="1"/>
        <end position="19"/>
    </location>
</feature>
<dbReference type="OrthoDB" id="8535852at2"/>
<comment type="caution">
    <text evidence="4">The sequence shown here is derived from an EMBL/GenBank/DDBJ whole genome shotgun (WGS) entry which is preliminary data.</text>
</comment>
<accession>A0A4S2D020</accession>
<feature type="region of interest" description="Disordered" evidence="2">
    <location>
        <begin position="229"/>
        <end position="287"/>
    </location>
</feature>
<evidence type="ECO:0000256" key="1">
    <source>
        <dbReference type="PROSITE-ProRule" id="PRU00339"/>
    </source>
</evidence>
<keyword evidence="1" id="KW-0802">TPR repeat</keyword>
<dbReference type="EMBL" id="SRYW01000007">
    <property type="protein sequence ID" value="TGY34232.1"/>
    <property type="molecule type" value="Genomic_DNA"/>
</dbReference>
<evidence type="ECO:0000313" key="4">
    <source>
        <dbReference type="EMBL" id="TGY34232.1"/>
    </source>
</evidence>
<dbReference type="Gene3D" id="1.25.40.10">
    <property type="entry name" value="Tetratricopeptide repeat domain"/>
    <property type="match status" value="1"/>
</dbReference>
<keyword evidence="3" id="KW-0732">Signal</keyword>
<feature type="repeat" description="TPR" evidence="1">
    <location>
        <begin position="111"/>
        <end position="144"/>
    </location>
</feature>
<evidence type="ECO:0000256" key="2">
    <source>
        <dbReference type="SAM" id="MobiDB-lite"/>
    </source>
</evidence>
<protein>
    <submittedName>
        <fullName evidence="4">Flp pilus assembly protein TadD</fullName>
    </submittedName>
</protein>
<evidence type="ECO:0000256" key="3">
    <source>
        <dbReference type="SAM" id="SignalP"/>
    </source>
</evidence>
<dbReference type="SUPFAM" id="SSF48452">
    <property type="entry name" value="TPR-like"/>
    <property type="match status" value="1"/>
</dbReference>
<feature type="compositionally biased region" description="Polar residues" evidence="2">
    <location>
        <begin position="278"/>
        <end position="287"/>
    </location>
</feature>
<dbReference type="AlphaFoldDB" id="A0A4S2D020"/>
<evidence type="ECO:0000313" key="5">
    <source>
        <dbReference type="Proteomes" id="UP000306631"/>
    </source>
</evidence>
<dbReference type="RefSeq" id="WP_136004911.1">
    <property type="nucleotide sequence ID" value="NZ_SRYW01000007.1"/>
</dbReference>
<name>A0A4S2D020_STEMA</name>
<feature type="compositionally biased region" description="Low complexity" evidence="2">
    <location>
        <begin position="229"/>
        <end position="245"/>
    </location>
</feature>